<proteinExistence type="inferred from homology"/>
<evidence type="ECO:0000256" key="18">
    <source>
        <dbReference type="ARBA" id="ARBA00030682"/>
    </source>
</evidence>
<evidence type="ECO:0000256" key="20">
    <source>
        <dbReference type="ARBA" id="ARBA00032071"/>
    </source>
</evidence>
<dbReference type="GO" id="GO:0042262">
    <property type="term" value="P:DNA protection"/>
    <property type="evidence" value="ECO:0007669"/>
    <property type="project" value="InterPro"/>
</dbReference>
<evidence type="ECO:0000256" key="7">
    <source>
        <dbReference type="ARBA" id="ARBA00022801"/>
    </source>
</evidence>
<dbReference type="SUPFAM" id="SSF55811">
    <property type="entry name" value="Nudix"/>
    <property type="match status" value="1"/>
</dbReference>
<evidence type="ECO:0000256" key="6">
    <source>
        <dbReference type="ARBA" id="ARBA00022723"/>
    </source>
</evidence>
<evidence type="ECO:0000256" key="16">
    <source>
        <dbReference type="ARBA" id="ARBA00029673"/>
    </source>
</evidence>
<dbReference type="EMBL" id="METE01000006">
    <property type="protein sequence ID" value="OGB85282.1"/>
    <property type="molecule type" value="Genomic_DNA"/>
</dbReference>
<dbReference type="STRING" id="1798539.A2994_03290"/>
<evidence type="ECO:0000256" key="1">
    <source>
        <dbReference type="ARBA" id="ARBA00001946"/>
    </source>
</evidence>
<evidence type="ECO:0000256" key="11">
    <source>
        <dbReference type="ARBA" id="ARBA00024459"/>
    </source>
</evidence>
<dbReference type="PANTHER" id="PTHR43758:SF2">
    <property type="entry name" value="OXIDIZED PURINE NUCLEOSIDE TRIPHOSPHATE HYDROLASE"/>
    <property type="match status" value="1"/>
</dbReference>
<evidence type="ECO:0000256" key="10">
    <source>
        <dbReference type="ARBA" id="ARBA00024448"/>
    </source>
</evidence>
<dbReference type="GO" id="GO:0008413">
    <property type="term" value="F:8-oxo-7,8-dihydroguanosine triphosphate pyrophosphatase activity"/>
    <property type="evidence" value="ECO:0007669"/>
    <property type="project" value="InterPro"/>
</dbReference>
<dbReference type="PROSITE" id="PS00893">
    <property type="entry name" value="NUDIX_BOX"/>
    <property type="match status" value="1"/>
</dbReference>
<keyword evidence="9" id="KW-0694">RNA-binding</keyword>
<dbReference type="PROSITE" id="PS51462">
    <property type="entry name" value="NUDIX"/>
    <property type="match status" value="1"/>
</dbReference>
<evidence type="ECO:0000256" key="15">
    <source>
        <dbReference type="ARBA" id="ARBA00026218"/>
    </source>
</evidence>
<evidence type="ECO:0000256" key="3">
    <source>
        <dbReference type="ARBA" id="ARBA00005582"/>
    </source>
</evidence>
<dbReference type="InterPro" id="IPR020476">
    <property type="entry name" value="Nudix_hydrolase"/>
</dbReference>
<dbReference type="InterPro" id="IPR003563">
    <property type="entry name" value="8ODP"/>
</dbReference>
<reference evidence="27 28" key="1">
    <citation type="journal article" date="2016" name="Nat. Commun.">
        <title>Thousands of microbial genomes shed light on interconnected biogeochemical processes in an aquifer system.</title>
        <authorList>
            <person name="Anantharaman K."/>
            <person name="Brown C.T."/>
            <person name="Hug L.A."/>
            <person name="Sharon I."/>
            <person name="Castelle C.J."/>
            <person name="Probst A.J."/>
            <person name="Thomas B.C."/>
            <person name="Singh A."/>
            <person name="Wilkins M.J."/>
            <person name="Karaoz U."/>
            <person name="Brodie E.L."/>
            <person name="Williams K.H."/>
            <person name="Hubbard S.S."/>
            <person name="Banfield J.F."/>
        </authorList>
    </citation>
    <scope>NUCLEOTIDE SEQUENCE [LARGE SCALE GENOMIC DNA]</scope>
</reference>
<evidence type="ECO:0000259" key="26">
    <source>
        <dbReference type="PROSITE" id="PS51462"/>
    </source>
</evidence>
<keyword evidence="8" id="KW-0460">Magnesium</keyword>
<protein>
    <recommendedName>
        <fullName evidence="15">Oxidized purine nucleoside triphosphate hydrolase</fullName>
        <ecNumber evidence="14">3.6.1.56</ecNumber>
    </recommendedName>
    <alternativeName>
        <fullName evidence="19">2-hydroxy-dATP diphosphatase</fullName>
    </alternativeName>
    <alternativeName>
        <fullName evidence="18">7,8-dihydro-8-oxoguanine triphosphatase</fullName>
    </alternativeName>
    <alternativeName>
        <fullName evidence="17">8-oxo-dGTPase</fullName>
    </alternativeName>
    <alternativeName>
        <fullName evidence="20">Methylated purine nucleoside triphosphate hydrolase</fullName>
    </alternativeName>
    <alternativeName>
        <fullName evidence="16">Nucleoside diphosphate-linked moiety X motif 1</fullName>
    </alternativeName>
</protein>
<organism evidence="27 28">
    <name type="scientific">candidate division Kazan bacterium RIFCSPLOWO2_01_FULL_48_13</name>
    <dbReference type="NCBI Taxonomy" id="1798539"/>
    <lineage>
        <taxon>Bacteria</taxon>
        <taxon>Bacteria division Kazan-3B-28</taxon>
    </lineage>
</organism>
<evidence type="ECO:0000256" key="9">
    <source>
        <dbReference type="ARBA" id="ARBA00022884"/>
    </source>
</evidence>
<evidence type="ECO:0000256" key="19">
    <source>
        <dbReference type="ARBA" id="ARBA00031927"/>
    </source>
</evidence>
<evidence type="ECO:0000256" key="12">
    <source>
        <dbReference type="ARBA" id="ARBA00024486"/>
    </source>
</evidence>
<evidence type="ECO:0000313" key="28">
    <source>
        <dbReference type="Proteomes" id="UP000179010"/>
    </source>
</evidence>
<comment type="catalytic activity">
    <reaction evidence="11">
        <text>2-oxo-dATP + H2O = 2-oxo-dAMP + diphosphate + H(+)</text>
        <dbReference type="Rhea" id="RHEA:31583"/>
        <dbReference type="ChEBI" id="CHEBI:15377"/>
        <dbReference type="ChEBI" id="CHEBI:15378"/>
        <dbReference type="ChEBI" id="CHEBI:33019"/>
        <dbReference type="ChEBI" id="CHEBI:63212"/>
        <dbReference type="ChEBI" id="CHEBI:77897"/>
        <dbReference type="EC" id="3.6.1.56"/>
    </reaction>
    <physiologicalReaction direction="left-to-right" evidence="11">
        <dbReference type="Rhea" id="RHEA:31584"/>
    </physiologicalReaction>
</comment>
<dbReference type="PRINTS" id="PR01403">
    <property type="entry name" value="8OXTPHPHTASE"/>
</dbReference>
<gene>
    <name evidence="27" type="ORF">A2994_03290</name>
</gene>
<evidence type="ECO:0000256" key="25">
    <source>
        <dbReference type="RuleBase" id="RU003476"/>
    </source>
</evidence>
<comment type="subunit">
    <text evidence="4">Monomer.</text>
</comment>
<comment type="subcellular location">
    <subcellularLocation>
        <location evidence="2">Cytoplasm</location>
    </subcellularLocation>
</comment>
<name>A0A1F4PQG4_UNCK3</name>
<evidence type="ECO:0000256" key="23">
    <source>
        <dbReference type="ARBA" id="ARBA00049032"/>
    </source>
</evidence>
<dbReference type="PRINTS" id="PR00502">
    <property type="entry name" value="NUDIXFAMILY"/>
</dbReference>
<evidence type="ECO:0000256" key="17">
    <source>
        <dbReference type="ARBA" id="ARBA00030634"/>
    </source>
</evidence>
<dbReference type="CDD" id="cd03427">
    <property type="entry name" value="NUDIX_MTH1_Nudt1"/>
    <property type="match status" value="1"/>
</dbReference>
<comment type="catalytic activity">
    <reaction evidence="13">
        <text>2-oxo-ATP + H2O = 2-oxo-AMP + diphosphate + H(+)</text>
        <dbReference type="Rhea" id="RHEA:67392"/>
        <dbReference type="ChEBI" id="CHEBI:15377"/>
        <dbReference type="ChEBI" id="CHEBI:15378"/>
        <dbReference type="ChEBI" id="CHEBI:33019"/>
        <dbReference type="ChEBI" id="CHEBI:71395"/>
        <dbReference type="ChEBI" id="CHEBI:172878"/>
    </reaction>
    <physiologicalReaction direction="left-to-right" evidence="13">
        <dbReference type="Rhea" id="RHEA:67393"/>
    </physiologicalReaction>
</comment>
<evidence type="ECO:0000256" key="24">
    <source>
        <dbReference type="ARBA" id="ARBA00053094"/>
    </source>
</evidence>
<feature type="domain" description="Nudix hydrolase" evidence="26">
    <location>
        <begin position="1"/>
        <end position="127"/>
    </location>
</feature>
<evidence type="ECO:0000256" key="8">
    <source>
        <dbReference type="ARBA" id="ARBA00022842"/>
    </source>
</evidence>
<evidence type="ECO:0000256" key="14">
    <source>
        <dbReference type="ARBA" id="ARBA00026103"/>
    </source>
</evidence>
<comment type="catalytic activity">
    <reaction evidence="12">
        <text>8-oxo-dGTP + H2O = 8-oxo-dGMP + diphosphate + H(+)</text>
        <dbReference type="Rhea" id="RHEA:31575"/>
        <dbReference type="ChEBI" id="CHEBI:15377"/>
        <dbReference type="ChEBI" id="CHEBI:15378"/>
        <dbReference type="ChEBI" id="CHEBI:33019"/>
        <dbReference type="ChEBI" id="CHEBI:63224"/>
        <dbReference type="ChEBI" id="CHEBI:77896"/>
    </reaction>
    <physiologicalReaction direction="left-to-right" evidence="12">
        <dbReference type="Rhea" id="RHEA:31576"/>
    </physiologicalReaction>
</comment>
<evidence type="ECO:0000256" key="2">
    <source>
        <dbReference type="ARBA" id="ARBA00004496"/>
    </source>
</evidence>
<comment type="caution">
    <text evidence="27">The sequence shown here is derived from an EMBL/GenBank/DDBJ whole genome shotgun (WGS) entry which is preliminary data.</text>
</comment>
<dbReference type="AlphaFoldDB" id="A0A1F4PQG4"/>
<sequence>MTLCIPHRGDEVWLGMKKRGFGANRWNGFGGKVKEGETIEQAAIREMEEESGFRPSRLEPAGVLLFQNGDSPYLIKMHIFRSLDFPDSLAESDEMRPQLFKTSQIPLDEMWEDDRYWLPYFLAGKRFEGEFTFDNNDHIVEAAVHEGVIA</sequence>
<dbReference type="InterPro" id="IPR020084">
    <property type="entry name" value="NUDIX_hydrolase_CS"/>
</dbReference>
<accession>A0A1F4PQG4</accession>
<dbReference type="Pfam" id="PF00293">
    <property type="entry name" value="NUDIX"/>
    <property type="match status" value="1"/>
</dbReference>
<comment type="catalytic activity">
    <reaction evidence="22">
        <text>O(6)-methyl-dGTP + H2O = O(6)-methyl-dGMP + diphosphate + H(+)</text>
        <dbReference type="Rhea" id="RHEA:67600"/>
        <dbReference type="ChEBI" id="CHEBI:15377"/>
        <dbReference type="ChEBI" id="CHEBI:15378"/>
        <dbReference type="ChEBI" id="CHEBI:33019"/>
        <dbReference type="ChEBI" id="CHEBI:169974"/>
        <dbReference type="ChEBI" id="CHEBI:169975"/>
    </reaction>
    <physiologicalReaction direction="left-to-right" evidence="22">
        <dbReference type="Rhea" id="RHEA:67601"/>
    </physiologicalReaction>
</comment>
<keyword evidence="6" id="KW-0479">Metal-binding</keyword>
<comment type="function">
    <text evidence="24">Oxidized purine nucleoside triphosphate hydrolase which is a prominent sanitizer of the oxidized nucleotide pool. Catalyzes the hydrolysis of 2-oxo-dATP (2-hydroxy-dATP) into 2-oxo-dAMP. Also has a significant hydrolase activity toward 2-oxo-ATP, 8-oxo-dGTP and 8-oxo-dATP. Through the hydrolysis of oxidized purine nucleoside triphosphates, prevents their incorporation into DNA and the subsequent transversions A:T to C:G and G:C to T:A. Also catalyzes the hydrolysis of methylated purine nucleoside triphosphate preventing their integration into DNA. Through this antimutagenic activity protects cells from oxidative stress.</text>
</comment>
<dbReference type="InterPro" id="IPR000086">
    <property type="entry name" value="NUDIX_hydrolase_dom"/>
</dbReference>
<comment type="cofactor">
    <cofactor evidence="1">
        <name>Mg(2+)</name>
        <dbReference type="ChEBI" id="CHEBI:18420"/>
    </cofactor>
</comment>
<dbReference type="EC" id="3.6.1.56" evidence="14"/>
<dbReference type="GO" id="GO:0003723">
    <property type="term" value="F:RNA binding"/>
    <property type="evidence" value="ECO:0007669"/>
    <property type="project" value="UniProtKB-KW"/>
</dbReference>
<dbReference type="GO" id="GO:0005737">
    <property type="term" value="C:cytoplasm"/>
    <property type="evidence" value="ECO:0007669"/>
    <property type="project" value="UniProtKB-SubCell"/>
</dbReference>
<comment type="catalytic activity">
    <reaction evidence="23">
        <text>N(6)-methyl-dATP + H2O = N(6)-methyl-dAMP + diphosphate + H(+)</text>
        <dbReference type="Rhea" id="RHEA:67604"/>
        <dbReference type="ChEBI" id="CHEBI:15377"/>
        <dbReference type="ChEBI" id="CHEBI:15378"/>
        <dbReference type="ChEBI" id="CHEBI:33019"/>
        <dbReference type="ChEBI" id="CHEBI:169976"/>
        <dbReference type="ChEBI" id="CHEBI:172872"/>
    </reaction>
    <physiologicalReaction direction="left-to-right" evidence="23">
        <dbReference type="Rhea" id="RHEA:67605"/>
    </physiologicalReaction>
</comment>
<comment type="catalytic activity">
    <reaction evidence="10">
        <text>8-oxo-dATP + H2O = 8-oxo-dAMP + diphosphate + H(+)</text>
        <dbReference type="Rhea" id="RHEA:65396"/>
        <dbReference type="ChEBI" id="CHEBI:15377"/>
        <dbReference type="ChEBI" id="CHEBI:15378"/>
        <dbReference type="ChEBI" id="CHEBI:33019"/>
        <dbReference type="ChEBI" id="CHEBI:71361"/>
        <dbReference type="ChEBI" id="CHEBI:172871"/>
    </reaction>
    <physiologicalReaction direction="left-to-right" evidence="10">
        <dbReference type="Rhea" id="RHEA:65397"/>
    </physiologicalReaction>
</comment>
<dbReference type="Gene3D" id="3.90.79.10">
    <property type="entry name" value="Nucleoside Triphosphate Pyrophosphohydrolase"/>
    <property type="match status" value="1"/>
</dbReference>
<dbReference type="GO" id="GO:0046872">
    <property type="term" value="F:metal ion binding"/>
    <property type="evidence" value="ECO:0007669"/>
    <property type="project" value="UniProtKB-KW"/>
</dbReference>
<evidence type="ECO:0000256" key="5">
    <source>
        <dbReference type="ARBA" id="ARBA00022490"/>
    </source>
</evidence>
<dbReference type="GO" id="GO:0008828">
    <property type="term" value="F:dATP diphosphatase activity"/>
    <property type="evidence" value="ECO:0007669"/>
    <property type="project" value="UniProtKB-EC"/>
</dbReference>
<dbReference type="InterPro" id="IPR015797">
    <property type="entry name" value="NUDIX_hydrolase-like_dom_sf"/>
</dbReference>
<evidence type="ECO:0000256" key="13">
    <source>
        <dbReference type="ARBA" id="ARBA00024596"/>
    </source>
</evidence>
<keyword evidence="5" id="KW-0963">Cytoplasm</keyword>
<dbReference type="PANTHER" id="PTHR43758">
    <property type="entry name" value="7,8-DIHYDRO-8-OXOGUANINE TRIPHOSPHATASE"/>
    <property type="match status" value="1"/>
</dbReference>
<evidence type="ECO:0000256" key="22">
    <source>
        <dbReference type="ARBA" id="ARBA00048894"/>
    </source>
</evidence>
<evidence type="ECO:0000256" key="4">
    <source>
        <dbReference type="ARBA" id="ARBA00011245"/>
    </source>
</evidence>
<keyword evidence="7 25" id="KW-0378">Hydrolase</keyword>
<comment type="catalytic activity">
    <reaction evidence="21">
        <text>N(6)-methyl-ATP + H2O = N(6)-methyl-AMP + diphosphate + H(+)</text>
        <dbReference type="Rhea" id="RHEA:67608"/>
        <dbReference type="ChEBI" id="CHEBI:15377"/>
        <dbReference type="ChEBI" id="CHEBI:15378"/>
        <dbReference type="ChEBI" id="CHEBI:33019"/>
        <dbReference type="ChEBI" id="CHEBI:144842"/>
        <dbReference type="ChEBI" id="CHEBI:172873"/>
    </reaction>
    <physiologicalReaction direction="left-to-right" evidence="21">
        <dbReference type="Rhea" id="RHEA:67609"/>
    </physiologicalReaction>
</comment>
<evidence type="ECO:0000313" key="27">
    <source>
        <dbReference type="EMBL" id="OGB85282.1"/>
    </source>
</evidence>
<evidence type="ECO:0000256" key="21">
    <source>
        <dbReference type="ARBA" id="ARBA00048002"/>
    </source>
</evidence>
<dbReference type="Proteomes" id="UP000179010">
    <property type="component" value="Unassembled WGS sequence"/>
</dbReference>
<comment type="similarity">
    <text evidence="3 25">Belongs to the Nudix hydrolase family.</text>
</comment>